<name>A0A420HDL1_9PEZI</name>
<reference evidence="2 3" key="1">
    <citation type="journal article" date="2018" name="BMC Genomics">
        <title>Comparative genome analyses reveal sequence features reflecting distinct modes of host-adaptation between dicot and monocot powdery mildew.</title>
        <authorList>
            <person name="Wu Y."/>
            <person name="Ma X."/>
            <person name="Pan Z."/>
            <person name="Kale S.D."/>
            <person name="Song Y."/>
            <person name="King H."/>
            <person name="Zhang Q."/>
            <person name="Presley C."/>
            <person name="Deng X."/>
            <person name="Wei C.I."/>
            <person name="Xiao S."/>
        </authorList>
    </citation>
    <scope>NUCLEOTIDE SEQUENCE [LARGE SCALE GENOMIC DNA]</scope>
    <source>
        <strain evidence="2">UMSG3</strain>
    </source>
</reference>
<evidence type="ECO:0000313" key="2">
    <source>
        <dbReference type="EMBL" id="RKF55463.1"/>
    </source>
</evidence>
<gene>
    <name evidence="2" type="ORF">GcM3_201036</name>
</gene>
<dbReference type="AlphaFoldDB" id="A0A420HDL1"/>
<dbReference type="Proteomes" id="UP000283383">
    <property type="component" value="Unassembled WGS sequence"/>
</dbReference>
<protein>
    <submittedName>
        <fullName evidence="2">Uncharacterized protein</fullName>
    </submittedName>
</protein>
<feature type="compositionally biased region" description="Polar residues" evidence="1">
    <location>
        <begin position="187"/>
        <end position="200"/>
    </location>
</feature>
<comment type="caution">
    <text evidence="2">The sequence shown here is derived from an EMBL/GenBank/DDBJ whole genome shotgun (WGS) entry which is preliminary data.</text>
</comment>
<evidence type="ECO:0000313" key="3">
    <source>
        <dbReference type="Proteomes" id="UP000283383"/>
    </source>
</evidence>
<feature type="compositionally biased region" description="Polar residues" evidence="1">
    <location>
        <begin position="8"/>
        <end position="23"/>
    </location>
</feature>
<sequence length="270" mass="30379">MRAERQDTLSVEGSNDDCSISSEEVSRRTVNIDKDIIQTKYPKSTQNDFGANSPQIVGLDYISSKNSPKTASSLKVSRSKVTKCKNQIETPSKETASMFDTMQLGESRNVTRLHLGQEDVSMVDADDADFKNFNYEENENSKNFSEDLGERAPDSECLITSIEHEHEKGLLWAQRSELSKEIARTVGSNHPSIPTSYNSMEKSRKKYSGGPVDPNGRCKGRKLVLWHSKSFNYILHQITLLIYHRAAHDGKTSLEYSIRMFQGKDSDTLG</sequence>
<feature type="region of interest" description="Disordered" evidence="1">
    <location>
        <begin position="1"/>
        <end position="24"/>
    </location>
</feature>
<accession>A0A420HDL1</accession>
<dbReference type="EMBL" id="MCBQ01020152">
    <property type="protein sequence ID" value="RKF55463.1"/>
    <property type="molecule type" value="Genomic_DNA"/>
</dbReference>
<feature type="region of interest" description="Disordered" evidence="1">
    <location>
        <begin position="187"/>
        <end position="214"/>
    </location>
</feature>
<proteinExistence type="predicted"/>
<keyword evidence="3" id="KW-1185">Reference proteome</keyword>
<organism evidence="2 3">
    <name type="scientific">Golovinomyces cichoracearum</name>
    <dbReference type="NCBI Taxonomy" id="62708"/>
    <lineage>
        <taxon>Eukaryota</taxon>
        <taxon>Fungi</taxon>
        <taxon>Dikarya</taxon>
        <taxon>Ascomycota</taxon>
        <taxon>Pezizomycotina</taxon>
        <taxon>Leotiomycetes</taxon>
        <taxon>Erysiphales</taxon>
        <taxon>Erysiphaceae</taxon>
        <taxon>Golovinomyces</taxon>
    </lineage>
</organism>
<evidence type="ECO:0000256" key="1">
    <source>
        <dbReference type="SAM" id="MobiDB-lite"/>
    </source>
</evidence>